<evidence type="ECO:0000313" key="11">
    <source>
        <dbReference type="EMBL" id="KAK9874155.1"/>
    </source>
</evidence>
<comment type="caution">
    <text evidence="11">The sequence shown here is derived from an EMBL/GenBank/DDBJ whole genome shotgun (WGS) entry which is preliminary data.</text>
</comment>
<dbReference type="Pfam" id="PF14580">
    <property type="entry name" value="LRR_9"/>
    <property type="match status" value="1"/>
</dbReference>
<evidence type="ECO:0000256" key="2">
    <source>
        <dbReference type="ARBA" id="ARBA00004138"/>
    </source>
</evidence>
<feature type="region of interest" description="Disordered" evidence="10">
    <location>
        <begin position="441"/>
        <end position="472"/>
    </location>
</feature>
<accession>A0AAW1TZW3</accession>
<dbReference type="Proteomes" id="UP001431783">
    <property type="component" value="Unassembled WGS sequence"/>
</dbReference>
<dbReference type="Gene3D" id="3.80.10.10">
    <property type="entry name" value="Ribonuclease Inhibitor"/>
    <property type="match status" value="2"/>
</dbReference>
<evidence type="ECO:0000256" key="6">
    <source>
        <dbReference type="ARBA" id="ARBA00023069"/>
    </source>
</evidence>
<evidence type="ECO:0000256" key="4">
    <source>
        <dbReference type="ARBA" id="ARBA00022614"/>
    </source>
</evidence>
<dbReference type="SMART" id="SM00365">
    <property type="entry name" value="LRR_SD22"/>
    <property type="match status" value="5"/>
</dbReference>
<dbReference type="InterPro" id="IPR001611">
    <property type="entry name" value="Leu-rich_rpt"/>
</dbReference>
<feature type="compositionally biased region" description="Basic and acidic residues" evidence="10">
    <location>
        <begin position="1029"/>
        <end position="1040"/>
    </location>
</feature>
<dbReference type="PANTHER" id="PTHR45973:SF9">
    <property type="entry name" value="LEUCINE-RICH REPEAT-CONTAINING PROTEIN 46"/>
    <property type="match status" value="1"/>
</dbReference>
<evidence type="ECO:0000256" key="3">
    <source>
        <dbReference type="ARBA" id="ARBA00006453"/>
    </source>
</evidence>
<feature type="coiled-coil region" evidence="9">
    <location>
        <begin position="932"/>
        <end position="966"/>
    </location>
</feature>
<evidence type="ECO:0000256" key="10">
    <source>
        <dbReference type="SAM" id="MobiDB-lite"/>
    </source>
</evidence>
<dbReference type="FunFam" id="3.80.10.10:FF:000166">
    <property type="entry name" value="Dynein assembly factor 1, axonemal"/>
    <property type="match status" value="1"/>
</dbReference>
<dbReference type="GO" id="GO:0035082">
    <property type="term" value="P:axoneme assembly"/>
    <property type="evidence" value="ECO:0007669"/>
    <property type="project" value="TreeGrafter"/>
</dbReference>
<feature type="compositionally biased region" description="Basic and acidic residues" evidence="10">
    <location>
        <begin position="457"/>
        <end position="470"/>
    </location>
</feature>
<keyword evidence="9" id="KW-0175">Coiled coil</keyword>
<keyword evidence="6" id="KW-0969">Cilium</keyword>
<comment type="function">
    <text evidence="1">Cilium-specific protein required for cilia structures.</text>
</comment>
<feature type="region of interest" description="Disordered" evidence="10">
    <location>
        <begin position="273"/>
        <end position="369"/>
    </location>
</feature>
<evidence type="ECO:0000256" key="5">
    <source>
        <dbReference type="ARBA" id="ARBA00022737"/>
    </source>
</evidence>
<dbReference type="GO" id="GO:0005930">
    <property type="term" value="C:axoneme"/>
    <property type="evidence" value="ECO:0007669"/>
    <property type="project" value="TreeGrafter"/>
</dbReference>
<keyword evidence="12" id="KW-1185">Reference proteome</keyword>
<evidence type="ECO:0000313" key="12">
    <source>
        <dbReference type="Proteomes" id="UP001431783"/>
    </source>
</evidence>
<dbReference type="GO" id="GO:0070840">
    <property type="term" value="F:dynein complex binding"/>
    <property type="evidence" value="ECO:0007669"/>
    <property type="project" value="TreeGrafter"/>
</dbReference>
<organism evidence="11 12">
    <name type="scientific">Henosepilachna vigintioctopunctata</name>
    <dbReference type="NCBI Taxonomy" id="420089"/>
    <lineage>
        <taxon>Eukaryota</taxon>
        <taxon>Metazoa</taxon>
        <taxon>Ecdysozoa</taxon>
        <taxon>Arthropoda</taxon>
        <taxon>Hexapoda</taxon>
        <taxon>Insecta</taxon>
        <taxon>Pterygota</taxon>
        <taxon>Neoptera</taxon>
        <taxon>Endopterygota</taxon>
        <taxon>Coleoptera</taxon>
        <taxon>Polyphaga</taxon>
        <taxon>Cucujiformia</taxon>
        <taxon>Coccinelloidea</taxon>
        <taxon>Coccinellidae</taxon>
        <taxon>Epilachninae</taxon>
        <taxon>Epilachnini</taxon>
        <taxon>Henosepilachna</taxon>
    </lineage>
</organism>
<feature type="region of interest" description="Disordered" evidence="10">
    <location>
        <begin position="1009"/>
        <end position="1045"/>
    </location>
</feature>
<dbReference type="PANTHER" id="PTHR45973">
    <property type="entry name" value="PROTEIN PHOSPHATASE 1 REGULATORY SUBUNIT SDS22-RELATED"/>
    <property type="match status" value="1"/>
</dbReference>
<evidence type="ECO:0000256" key="8">
    <source>
        <dbReference type="ARBA" id="ARBA00024433"/>
    </source>
</evidence>
<gene>
    <name evidence="11" type="ORF">WA026_002511</name>
</gene>
<name>A0AAW1TZW3_9CUCU</name>
<feature type="region of interest" description="Disordered" evidence="10">
    <location>
        <begin position="1069"/>
        <end position="1088"/>
    </location>
</feature>
<feature type="compositionally biased region" description="Acidic residues" evidence="10">
    <location>
        <begin position="1076"/>
        <end position="1086"/>
    </location>
</feature>
<keyword evidence="4" id="KW-0433">Leucine-rich repeat</keyword>
<dbReference type="InterPro" id="IPR032675">
    <property type="entry name" value="LRR_dom_sf"/>
</dbReference>
<feature type="compositionally biased region" description="Basic and acidic residues" evidence="10">
    <location>
        <begin position="357"/>
        <end position="369"/>
    </location>
</feature>
<feature type="compositionally biased region" description="Polar residues" evidence="10">
    <location>
        <begin position="442"/>
        <end position="454"/>
    </location>
</feature>
<dbReference type="EMBL" id="JARQZJ010000031">
    <property type="protein sequence ID" value="KAK9874155.1"/>
    <property type="molecule type" value="Genomic_DNA"/>
</dbReference>
<dbReference type="SUPFAM" id="SSF52075">
    <property type="entry name" value="Outer arm dynein light chain 1"/>
    <property type="match status" value="1"/>
</dbReference>
<feature type="compositionally biased region" description="Low complexity" evidence="10">
    <location>
        <begin position="284"/>
        <end position="294"/>
    </location>
</feature>
<protein>
    <recommendedName>
        <fullName evidence="8">Dynein axonemal assembly factor 1 homolog</fullName>
    </recommendedName>
</protein>
<evidence type="ECO:0000256" key="9">
    <source>
        <dbReference type="SAM" id="Coils"/>
    </source>
</evidence>
<dbReference type="PROSITE" id="PS51450">
    <property type="entry name" value="LRR"/>
    <property type="match status" value="5"/>
</dbReference>
<dbReference type="InterPro" id="IPR050576">
    <property type="entry name" value="Cilia_flagella_integrity"/>
</dbReference>
<keyword evidence="7" id="KW-0966">Cell projection</keyword>
<comment type="similarity">
    <text evidence="3">Belongs to the DNAAF1 family.</text>
</comment>
<proteinExistence type="inferred from homology"/>
<evidence type="ECO:0000256" key="7">
    <source>
        <dbReference type="ARBA" id="ARBA00023273"/>
    </source>
</evidence>
<reference evidence="11 12" key="1">
    <citation type="submission" date="2023-03" db="EMBL/GenBank/DDBJ databases">
        <title>Genome insight into feeding habits of ladybird beetles.</title>
        <authorList>
            <person name="Li H.-S."/>
            <person name="Huang Y.-H."/>
            <person name="Pang H."/>
        </authorList>
    </citation>
    <scope>NUCLEOTIDE SEQUENCE [LARGE SCALE GENOMIC DNA]</scope>
    <source>
        <strain evidence="11">SYSU_2023b</strain>
        <tissue evidence="11">Whole body</tissue>
    </source>
</reference>
<keyword evidence="5" id="KW-0677">Repeat</keyword>
<evidence type="ECO:0000256" key="1">
    <source>
        <dbReference type="ARBA" id="ARBA00003843"/>
    </source>
</evidence>
<comment type="subcellular location">
    <subcellularLocation>
        <location evidence="2">Cell projection</location>
        <location evidence="2">Cilium</location>
    </subcellularLocation>
</comment>
<sequence>MAKIVEMSQNNTKHTNSTLDEICKYPRMTKEFIKKHCKENRLYQTPYLNDVLYLHFKGFSYIENLEEYTGLKCLWLENNGIREISGLDNQQGLRSLFLHYNLIKKIENLDQCPLLDTLNLSYNQVKKIENLANIKNLHTLNMANNYVETLEDFEHLAELLELSVLDLSNNHIEDPLIVEVLTRMSGLRVLNLMGNPVIRKIPAYRKTLILSCKNLQYLDDRPVFPRDRACAEAWERGGIQEEAAERQRWIDRERQKIMDSVNALISMRDRRIQQRDQEQQNLHSDSGFGTSFDGSESEGELRAQAISCEEVTDAENLSPHSSDSEGEDMVEPTVDNENAQESDEEMKASSSSDDDSEKGPRDYLEFRNRVIDYPVENRTGYPPSTSEAEKADDSDIFRKISEKVLDENPQDTDMCAACTSLLRENMEQNIEKVHEILELENTESSQLEDTSGVYQNEPEKSLGSEQKGQDKQYLNEVKNDNNRIFQENYDSKIEKDNKPFPVIINELPEDTFLRIPPIPDYSEVLSIFESKKKTKTTSSACLSSELNSIKESDSLEISSVSVQSTKFENKKKLIEELDDDESIVRSNDKNVHSMESIQTEVYELENNEKFKTEINKQMQEASELNSNMNENDGVEKTDRRDNDNLVNEKKLIEEIVESNDGVPEDQEQLEENKIDIGKITDQENDNNNWWTIEIAEKTIKDEVKKVSSSADNEDVTSQIEFDNDSNYHLNCENVTVDYIRKIEIGDNNDKEDADKLETYSNEEDSEQCITQEIVSDTTLYTGISNEEPSDPHIETREEKFNEKDEDSELLDCNVPIPTEFDLLKEYVKPENLAEEERLCNMLEEIQEICGFQRENQHLLPMYSSKQKDQNVGRQNDISEIAVQEMSKREEVNIEIYSNEDRSLTVTEYYGEEKAQEDVKKQEYSWKIFNDKLDDIAATRKEWELSDEELEEQFQKFERECEEIDRSKHCKPDNTSEFSSVDSSPQKISNYGCQHIKELREEFFTKLDSSKSTEATTTLDDLDGEGENEVYVRKDEDREFQDSNEDQSYRELLQWDIQPPPTNRVMLLPIQRKRTEEDESEDDDETDQEWKEFEITPIAQSVDEATVQHSNQRSRSIFTASMNTFDFKNTTDDRIMTIDKRTTRISEENSTSLNNFNHIPVFERPNDIVTKYVNTDTIEKADGSSVDNTVIITKSISEIRARMAEFRKSLDDFNERSRAAANEIFKSYNDSLTKQLVFEKKLFESNKLVCVPRVENKSSSLEVVDKPKEYLAYINKDLRDPEEAERSYEHIKEMLKMIEVSSEDYESAELLTKIEALEANSKLDTTDNDLDVRAENAGQIENDMKDDTLQITDEFQKVSETSKYSTLKDNEEFKELGGTSECRDHSEGVAFEEIDEIVLRMNVDELDNESNNVTLNDEEKAVIFQHFNENDEMEHKKDDNDIKTSQTVRDVVCSLEMQLAKEGK</sequence>